<dbReference type="Pfam" id="PF00069">
    <property type="entry name" value="Pkinase"/>
    <property type="match status" value="1"/>
</dbReference>
<dbReference type="PANTHER" id="PTHR45707:SF50">
    <property type="entry name" value="VESICLE-ASSOCIATED PROTEIN 1-1"/>
    <property type="match status" value="1"/>
</dbReference>
<evidence type="ECO:0000313" key="9">
    <source>
        <dbReference type="Proteomes" id="UP000008810"/>
    </source>
</evidence>
<dbReference type="PANTHER" id="PTHR45707">
    <property type="entry name" value="C2 CALCIUM/LIPID-BINDING PLANT PHOSPHORIBOSYLTRANSFERASE FAMILY PROTEIN"/>
    <property type="match status" value="1"/>
</dbReference>
<protein>
    <recommendedName>
        <fullName evidence="6">Protein kinase domain-containing protein</fullName>
    </recommendedName>
</protein>
<dbReference type="AlphaFoldDB" id="A0A0Q3H746"/>
<keyword evidence="3" id="KW-0418">Kinase</keyword>
<dbReference type="InterPro" id="IPR000719">
    <property type="entry name" value="Prot_kinase_dom"/>
</dbReference>
<dbReference type="GeneID" id="100844496"/>
<dbReference type="EnsemblPlants" id="KQJ89226">
    <property type="protein sequence ID" value="KQJ89226"/>
    <property type="gene ID" value="BRADI_4g24302v3"/>
</dbReference>
<dbReference type="EMBL" id="CM000883">
    <property type="protein sequence ID" value="PNT64080.1"/>
    <property type="molecule type" value="Genomic_DNA"/>
</dbReference>
<reference evidence="8" key="3">
    <citation type="submission" date="2018-08" db="UniProtKB">
        <authorList>
            <consortium name="EnsemblPlants"/>
        </authorList>
    </citation>
    <scope>IDENTIFICATION</scope>
    <source>
        <strain evidence="8">cv. Bd21</strain>
    </source>
</reference>
<reference evidence="7 8" key="1">
    <citation type="journal article" date="2010" name="Nature">
        <title>Genome sequencing and analysis of the model grass Brachypodium distachyon.</title>
        <authorList>
            <consortium name="International Brachypodium Initiative"/>
        </authorList>
    </citation>
    <scope>NUCLEOTIDE SEQUENCE [LARGE SCALE GENOMIC DNA]</scope>
    <source>
        <strain evidence="7">Bd21</strain>
        <strain evidence="8">cv. Bd21</strain>
    </source>
</reference>
<evidence type="ECO:0000259" key="6">
    <source>
        <dbReference type="PROSITE" id="PS50011"/>
    </source>
</evidence>
<dbReference type="EnsemblPlants" id="PNT64080">
    <property type="protein sequence ID" value="PNT64080"/>
    <property type="gene ID" value="BRADI_4g24302v3"/>
</dbReference>
<organism evidence="7">
    <name type="scientific">Brachypodium distachyon</name>
    <name type="common">Purple false brome</name>
    <name type="synonym">Trachynia distachya</name>
    <dbReference type="NCBI Taxonomy" id="15368"/>
    <lineage>
        <taxon>Eukaryota</taxon>
        <taxon>Viridiplantae</taxon>
        <taxon>Streptophyta</taxon>
        <taxon>Embryophyta</taxon>
        <taxon>Tracheophyta</taxon>
        <taxon>Spermatophyta</taxon>
        <taxon>Magnoliopsida</taxon>
        <taxon>Liliopsida</taxon>
        <taxon>Poales</taxon>
        <taxon>Poaceae</taxon>
        <taxon>BOP clade</taxon>
        <taxon>Pooideae</taxon>
        <taxon>Stipodae</taxon>
        <taxon>Brachypodieae</taxon>
        <taxon>Brachypodium</taxon>
    </lineage>
</organism>
<dbReference type="EnsemblPlants" id="PNT64081">
    <property type="protein sequence ID" value="PNT64081"/>
    <property type="gene ID" value="BRADI_4g24302v3"/>
</dbReference>
<dbReference type="InterPro" id="IPR017441">
    <property type="entry name" value="Protein_kinase_ATP_BS"/>
</dbReference>
<dbReference type="EMBL" id="CM000883">
    <property type="protein sequence ID" value="KQJ89226.1"/>
    <property type="molecule type" value="Genomic_DNA"/>
</dbReference>
<name>A0A0Q3H746_BRADI</name>
<dbReference type="PROSITE" id="PS50011">
    <property type="entry name" value="PROTEIN_KINASE_DOM"/>
    <property type="match status" value="1"/>
</dbReference>
<accession>A0A0Q3H746</accession>
<evidence type="ECO:0000313" key="8">
    <source>
        <dbReference type="EnsemblPlants" id="KQJ89226"/>
    </source>
</evidence>
<dbReference type="RefSeq" id="XP_014758164.1">
    <property type="nucleotide sequence ID" value="XM_014902678.2"/>
</dbReference>
<sequence length="629" mass="71428">MRKLYGGPVIIKYQEEAEEPDKGLDAGTTMVEVVNGRDVSNMMMLLESGISSNDDDAGAGIRTDQFMSIFLYPQPQQQQQLLVDDLGNELQRLDDLYTVAALGRRLPRLCPIDVLVPPNREYEEDGWFMKTLRRNSGSDVEGFWEMATTTKTRRYAADAYLDDDEPQQQLDERNEWNKRPELSCAAAADTATHRLSSSSCINLCATNREHERMRWFMKKTLGRDSGENLDSEVEEHFSAADAYLGEVSSTISLLSPPSMDELVRDIMKQSSKKTLSHNILDDIILDGNAEPTNLPFALLQDITENFSDEQKIGSGGFANVYKGSLINGSVAVKKLLNSQTIAEETFYREANFLMNVKHPNIVRFLGFCANTENQAIKLQGPGTYVKYIYAEVRERLLCFKYISNGCLDKHLKDELEGLEWHTRYQIIKGVCEGLQYLHLEKCILHMDLKPSNILLDHLMVPKITDFGISRHLDGISRAVTKELFMSLGYCAPEYLLRGEVSFKTDIYGLGVIIKEIVTGGKEVPNIKKILRRWRYRWNKLATCPPLGYQQVTKCIELAVRCMAEDSETRPFIWDIVSVLNESETKDEDISSAKESMGDQIKPYPWELLSFNPLELSFSFEPNKQTSCTL</sequence>
<dbReference type="InterPro" id="IPR008271">
    <property type="entry name" value="Ser/Thr_kinase_AS"/>
</dbReference>
<dbReference type="Gramene" id="PNT64080">
    <property type="protein sequence ID" value="PNT64080"/>
    <property type="gene ID" value="BRADI_4g24302v3"/>
</dbReference>
<keyword evidence="4 5" id="KW-0067">ATP-binding</keyword>
<keyword evidence="1" id="KW-0808">Transferase</keyword>
<dbReference type="Gene3D" id="1.10.510.10">
    <property type="entry name" value="Transferase(Phosphotransferase) domain 1"/>
    <property type="match status" value="1"/>
</dbReference>
<evidence type="ECO:0000256" key="3">
    <source>
        <dbReference type="ARBA" id="ARBA00022777"/>
    </source>
</evidence>
<dbReference type="Gramene" id="KQJ89226">
    <property type="protein sequence ID" value="KQJ89226"/>
    <property type="gene ID" value="BRADI_4g24302v3"/>
</dbReference>
<dbReference type="OrthoDB" id="10252171at2759"/>
<evidence type="ECO:0000256" key="1">
    <source>
        <dbReference type="ARBA" id="ARBA00022679"/>
    </source>
</evidence>
<dbReference type="InterPro" id="IPR011009">
    <property type="entry name" value="Kinase-like_dom_sf"/>
</dbReference>
<dbReference type="Proteomes" id="UP000008810">
    <property type="component" value="Chromosome 4"/>
</dbReference>
<dbReference type="GO" id="GO:0004672">
    <property type="term" value="F:protein kinase activity"/>
    <property type="evidence" value="ECO:0007669"/>
    <property type="project" value="InterPro"/>
</dbReference>
<evidence type="ECO:0000256" key="4">
    <source>
        <dbReference type="ARBA" id="ARBA00022840"/>
    </source>
</evidence>
<keyword evidence="9" id="KW-1185">Reference proteome</keyword>
<dbReference type="Gene3D" id="3.30.200.20">
    <property type="entry name" value="Phosphorylase Kinase, domain 1"/>
    <property type="match status" value="1"/>
</dbReference>
<reference evidence="7" key="2">
    <citation type="submission" date="2017-06" db="EMBL/GenBank/DDBJ databases">
        <title>WGS assembly of Brachypodium distachyon.</title>
        <authorList>
            <consortium name="The International Brachypodium Initiative"/>
            <person name="Lucas S."/>
            <person name="Harmon-Smith M."/>
            <person name="Lail K."/>
            <person name="Tice H."/>
            <person name="Grimwood J."/>
            <person name="Bruce D."/>
            <person name="Barry K."/>
            <person name="Shu S."/>
            <person name="Lindquist E."/>
            <person name="Wang M."/>
            <person name="Pitluck S."/>
            <person name="Vogel J.P."/>
            <person name="Garvin D.F."/>
            <person name="Mockler T.C."/>
            <person name="Schmutz J."/>
            <person name="Rokhsar D."/>
            <person name="Bevan M.W."/>
        </authorList>
    </citation>
    <scope>NUCLEOTIDE SEQUENCE</scope>
    <source>
        <strain evidence="7">Bd21</strain>
    </source>
</reference>
<proteinExistence type="predicted"/>
<dbReference type="PROSITE" id="PS00108">
    <property type="entry name" value="PROTEIN_KINASE_ST"/>
    <property type="match status" value="1"/>
</dbReference>
<gene>
    <name evidence="8" type="primary">LOC100844496</name>
    <name evidence="7" type="ORF">BRADI_4g24302v3</name>
</gene>
<evidence type="ECO:0000256" key="2">
    <source>
        <dbReference type="ARBA" id="ARBA00022741"/>
    </source>
</evidence>
<evidence type="ECO:0000313" key="7">
    <source>
        <dbReference type="EMBL" id="KQJ89226.1"/>
    </source>
</evidence>
<dbReference type="GO" id="GO:0005524">
    <property type="term" value="F:ATP binding"/>
    <property type="evidence" value="ECO:0007669"/>
    <property type="project" value="UniProtKB-UniRule"/>
</dbReference>
<dbReference type="SUPFAM" id="SSF56112">
    <property type="entry name" value="Protein kinase-like (PK-like)"/>
    <property type="match status" value="1"/>
</dbReference>
<dbReference type="PROSITE" id="PS00107">
    <property type="entry name" value="PROTEIN_KINASE_ATP"/>
    <property type="match status" value="1"/>
</dbReference>
<dbReference type="KEGG" id="bdi:100844496"/>
<dbReference type="EMBL" id="CM000883">
    <property type="protein sequence ID" value="PNT64081.1"/>
    <property type="molecule type" value="Genomic_DNA"/>
</dbReference>
<keyword evidence="2 5" id="KW-0547">Nucleotide-binding</keyword>
<feature type="domain" description="Protein kinase" evidence="6">
    <location>
        <begin position="306"/>
        <end position="589"/>
    </location>
</feature>
<feature type="binding site" evidence="5">
    <location>
        <position position="334"/>
    </location>
    <ligand>
        <name>ATP</name>
        <dbReference type="ChEBI" id="CHEBI:30616"/>
    </ligand>
</feature>
<evidence type="ECO:0000256" key="5">
    <source>
        <dbReference type="PROSITE-ProRule" id="PRU10141"/>
    </source>
</evidence>
<dbReference type="SMART" id="SM00220">
    <property type="entry name" value="S_TKc"/>
    <property type="match status" value="1"/>
</dbReference>
<dbReference type="STRING" id="15368.A0A0Q3H746"/>
<dbReference type="Gramene" id="PNT64081">
    <property type="protein sequence ID" value="PNT64081"/>
    <property type="gene ID" value="BRADI_4g24302v3"/>
</dbReference>